<dbReference type="InterPro" id="IPR004788">
    <property type="entry name" value="Ribose5P_isomerase_type_A"/>
</dbReference>
<dbReference type="UniPathway" id="UPA00115">
    <property type="reaction ID" value="UER00412"/>
</dbReference>
<dbReference type="Proteomes" id="UP000293360">
    <property type="component" value="Unassembled WGS sequence"/>
</dbReference>
<name>A0A4Q4T6P4_9PEZI</name>
<evidence type="ECO:0000256" key="4">
    <source>
        <dbReference type="ARBA" id="ARBA00011959"/>
    </source>
</evidence>
<dbReference type="InterPro" id="IPR037171">
    <property type="entry name" value="NagB/RpiA_transferase-like"/>
</dbReference>
<dbReference type="SUPFAM" id="SSF75445">
    <property type="entry name" value="D-ribose-5-phosphate isomerase (RpiA), lid domain"/>
    <property type="match status" value="1"/>
</dbReference>
<evidence type="ECO:0000256" key="3">
    <source>
        <dbReference type="ARBA" id="ARBA00008088"/>
    </source>
</evidence>
<comment type="similarity">
    <text evidence="3">Belongs to the ribose 5-phosphate isomerase family.</text>
</comment>
<dbReference type="EMBL" id="QJNU01000331">
    <property type="protein sequence ID" value="RYP02095.1"/>
    <property type="molecule type" value="Genomic_DNA"/>
</dbReference>
<proteinExistence type="inferred from homology"/>
<dbReference type="Pfam" id="PF06026">
    <property type="entry name" value="Rib_5-P_isom_A"/>
    <property type="match status" value="1"/>
</dbReference>
<keyword evidence="10" id="KW-1185">Reference proteome</keyword>
<evidence type="ECO:0000313" key="9">
    <source>
        <dbReference type="EMBL" id="RYP02095.1"/>
    </source>
</evidence>
<reference evidence="9 10" key="1">
    <citation type="submission" date="2018-06" db="EMBL/GenBank/DDBJ databases">
        <title>Complete Genomes of Monosporascus.</title>
        <authorList>
            <person name="Robinson A.J."/>
            <person name="Natvig D.O."/>
        </authorList>
    </citation>
    <scope>NUCLEOTIDE SEQUENCE [LARGE SCALE GENOMIC DNA]</scope>
    <source>
        <strain evidence="9 10">CBS 110550</strain>
    </source>
</reference>
<dbReference type="Gene3D" id="3.40.50.1360">
    <property type="match status" value="1"/>
</dbReference>
<dbReference type="GO" id="GO:0009052">
    <property type="term" value="P:pentose-phosphate shunt, non-oxidative branch"/>
    <property type="evidence" value="ECO:0007669"/>
    <property type="project" value="InterPro"/>
</dbReference>
<comment type="caution">
    <text evidence="9">The sequence shown here is derived from an EMBL/GenBank/DDBJ whole genome shotgun (WGS) entry which is preliminary data.</text>
</comment>
<dbReference type="GO" id="GO:0005737">
    <property type="term" value="C:cytoplasm"/>
    <property type="evidence" value="ECO:0007669"/>
    <property type="project" value="TreeGrafter"/>
</dbReference>
<dbReference type="PANTHER" id="PTHR11934">
    <property type="entry name" value="RIBOSE-5-PHOSPHATE ISOMERASE"/>
    <property type="match status" value="1"/>
</dbReference>
<evidence type="ECO:0000256" key="7">
    <source>
        <dbReference type="ARBA" id="ARBA00029734"/>
    </source>
</evidence>
<evidence type="ECO:0000256" key="6">
    <source>
        <dbReference type="ARBA" id="ARBA00023235"/>
    </source>
</evidence>
<evidence type="ECO:0000256" key="2">
    <source>
        <dbReference type="ARBA" id="ARBA00004988"/>
    </source>
</evidence>
<organism evidence="9 10">
    <name type="scientific">Monosporascus ibericus</name>
    <dbReference type="NCBI Taxonomy" id="155417"/>
    <lineage>
        <taxon>Eukaryota</taxon>
        <taxon>Fungi</taxon>
        <taxon>Dikarya</taxon>
        <taxon>Ascomycota</taxon>
        <taxon>Pezizomycotina</taxon>
        <taxon>Sordariomycetes</taxon>
        <taxon>Xylariomycetidae</taxon>
        <taxon>Xylariales</taxon>
        <taxon>Xylariales incertae sedis</taxon>
        <taxon>Monosporascus</taxon>
    </lineage>
</organism>
<dbReference type="SUPFAM" id="SSF100950">
    <property type="entry name" value="NagB/RpiA/CoA transferase-like"/>
    <property type="match status" value="1"/>
</dbReference>
<dbReference type="Gene3D" id="3.30.70.260">
    <property type="match status" value="1"/>
</dbReference>
<accession>A0A4Q4T6P4</accession>
<evidence type="ECO:0000313" key="10">
    <source>
        <dbReference type="Proteomes" id="UP000293360"/>
    </source>
</evidence>
<evidence type="ECO:0000256" key="5">
    <source>
        <dbReference type="ARBA" id="ARBA00019150"/>
    </source>
</evidence>
<protein>
    <recommendedName>
        <fullName evidence="5">Ribose-5-phosphate isomerase</fullName>
        <ecNumber evidence="4">5.3.1.6</ecNumber>
    </recommendedName>
    <alternativeName>
        <fullName evidence="8">D-ribose-5-phosphate ketol-isomerase</fullName>
    </alternativeName>
    <alternativeName>
        <fullName evidence="7">Phosphoriboisomerase</fullName>
    </alternativeName>
</protein>
<gene>
    <name evidence="9" type="ORF">DL764_005976</name>
</gene>
<dbReference type="NCBIfam" id="TIGR00021">
    <property type="entry name" value="rpiA"/>
    <property type="match status" value="1"/>
</dbReference>
<sequence length="295" mass="31980">MQTPNNIEPPLPVPVTTAGDLVESAKRAAGRRAVKDYLKPSYTYIGIGSGSTIKYVVEAIAEMPKELTSKMKFVPTGSQSKGLIREAGLRVLAIDDLVLEFNEFVPGQQYIDVCFDGADEVDPELNCIKGGGACHYQEKLVAKFSRRFVCVADYRKRVDRLLTNWAAVPIEVQPLATEAVRRELLKMGSRKPYIRSGLPGKAGEIVTDNGNHIVDAPFPFPLLLNNQAHLMDESKGLWTVDALAARIKSICGVLEVGIFCGLSGPEAIKLGLGGEKPVKVYFGMQDGTVETIGSG</sequence>
<evidence type="ECO:0000256" key="1">
    <source>
        <dbReference type="ARBA" id="ARBA00001713"/>
    </source>
</evidence>
<dbReference type="STRING" id="155417.A0A4Q4T6P4"/>
<dbReference type="EC" id="5.3.1.6" evidence="4"/>
<keyword evidence="6" id="KW-0413">Isomerase</keyword>
<evidence type="ECO:0000256" key="8">
    <source>
        <dbReference type="ARBA" id="ARBA00032273"/>
    </source>
</evidence>
<dbReference type="PANTHER" id="PTHR11934:SF0">
    <property type="entry name" value="RIBOSE-5-PHOSPHATE ISOMERASE"/>
    <property type="match status" value="1"/>
</dbReference>
<dbReference type="GO" id="GO:0006014">
    <property type="term" value="P:D-ribose metabolic process"/>
    <property type="evidence" value="ECO:0007669"/>
    <property type="project" value="TreeGrafter"/>
</dbReference>
<dbReference type="AlphaFoldDB" id="A0A4Q4T6P4"/>
<dbReference type="CDD" id="cd01398">
    <property type="entry name" value="RPI_A"/>
    <property type="match status" value="1"/>
</dbReference>
<comment type="catalytic activity">
    <reaction evidence="1">
        <text>aldehydo-D-ribose 5-phosphate = D-ribulose 5-phosphate</text>
        <dbReference type="Rhea" id="RHEA:14657"/>
        <dbReference type="ChEBI" id="CHEBI:58121"/>
        <dbReference type="ChEBI" id="CHEBI:58273"/>
        <dbReference type="EC" id="5.3.1.6"/>
    </reaction>
</comment>
<dbReference type="OrthoDB" id="1555531at2759"/>
<comment type="pathway">
    <text evidence="2">Carbohydrate degradation; pentose phosphate pathway; D-ribose 5-phosphate from D-ribulose 5-phosphate (non-oxidative stage): step 1/1.</text>
</comment>
<dbReference type="GO" id="GO:0004751">
    <property type="term" value="F:ribose-5-phosphate isomerase activity"/>
    <property type="evidence" value="ECO:0007669"/>
    <property type="project" value="UniProtKB-EC"/>
</dbReference>